<dbReference type="EMBL" id="JAGEOJ010000003">
    <property type="protein sequence ID" value="MBO2446859.1"/>
    <property type="molecule type" value="Genomic_DNA"/>
</dbReference>
<evidence type="ECO:0000256" key="2">
    <source>
        <dbReference type="ARBA" id="ARBA00022840"/>
    </source>
</evidence>
<comment type="caution">
    <text evidence="4">The sequence shown here is derived from an EMBL/GenBank/DDBJ whole genome shotgun (WGS) entry which is preliminary data.</text>
</comment>
<evidence type="ECO:0000313" key="5">
    <source>
        <dbReference type="Proteomes" id="UP000669179"/>
    </source>
</evidence>
<dbReference type="GO" id="GO:0005737">
    <property type="term" value="C:cytoplasm"/>
    <property type="evidence" value="ECO:0007669"/>
    <property type="project" value="TreeGrafter"/>
</dbReference>
<dbReference type="Pfam" id="PF07724">
    <property type="entry name" value="AAA_2"/>
    <property type="match status" value="1"/>
</dbReference>
<accession>A0A939T3L2</accession>
<sequence>MTESPTLGGRLPGWPPFIRELDATLSVHSQYVLSGNLYDSFLAPPMDSSGPARLLPLRDLLWECLRSSGFSCLLVYDPVDGLQVLPDTDDEIGDEAAKAAERLLGKLKDEKPSLERLTKLMAAVARPEDDVRAAFIIDSASRIARTPTDLEPAERDFFRFCTKLSRSATPVRVVGARPKPLYNPILWLVERPGDLPPWMTTDNENIREITIPRPHLGDRQETARLLARAFGVSDVGEDAAAAEACDAFAEQADGLTLQSMIEVTRLAKERNVSLADLPDAVRTYKLGVLDNPWSRGHLRRRVLEGEKRVPERVIGQPQAVTKTLDILKRAVLGLSGAQATRSGSRPRGVLFFAGPTGTGKTELAKAITELVFGDESAYLRFDMSEFSGEGSGDRLIGSPPGYVGHEAGGELTNAVREDPFRVILFDEIEKAHPRILDKFLQILEDGRLTDGRGNTVHFSESILIFTSNLGMYTQARDITVRPDLAAAPSRVQNITPDMDYEEVEARIKSAVADHFTDVLNRPEILNRLGDNVVVFNFINGEAAEKIFELQFANICRRVAEEHRLVLAVKGDARQTLREWCTGELDKGGRGIGMALEAYFVNPLARALFDRELVPDERITVSAIHREGSIVSLDLQ</sequence>
<evidence type="ECO:0000259" key="3">
    <source>
        <dbReference type="SMART" id="SM00382"/>
    </source>
</evidence>
<dbReference type="InterPro" id="IPR001270">
    <property type="entry name" value="ClpA/B"/>
</dbReference>
<dbReference type="AlphaFoldDB" id="A0A939T3L2"/>
<dbReference type="RefSeq" id="WP_208254485.1">
    <property type="nucleotide sequence ID" value="NZ_JAGEOJ010000003.1"/>
</dbReference>
<dbReference type="InterPro" id="IPR027417">
    <property type="entry name" value="P-loop_NTPase"/>
</dbReference>
<dbReference type="CDD" id="cd19499">
    <property type="entry name" value="RecA-like_ClpB_Hsp104-like"/>
    <property type="match status" value="1"/>
</dbReference>
<dbReference type="GO" id="GO:0006508">
    <property type="term" value="P:proteolysis"/>
    <property type="evidence" value="ECO:0007669"/>
    <property type="project" value="UniProtKB-KW"/>
</dbReference>
<dbReference type="GO" id="GO:0005524">
    <property type="term" value="F:ATP binding"/>
    <property type="evidence" value="ECO:0007669"/>
    <property type="project" value="UniProtKB-KW"/>
</dbReference>
<gene>
    <name evidence="4" type="ORF">J4573_07130</name>
</gene>
<dbReference type="GO" id="GO:0034605">
    <property type="term" value="P:cellular response to heat"/>
    <property type="evidence" value="ECO:0007669"/>
    <property type="project" value="TreeGrafter"/>
</dbReference>
<dbReference type="InterPro" id="IPR003593">
    <property type="entry name" value="AAA+_ATPase"/>
</dbReference>
<dbReference type="Proteomes" id="UP000669179">
    <property type="component" value="Unassembled WGS sequence"/>
</dbReference>
<evidence type="ECO:0000313" key="4">
    <source>
        <dbReference type="EMBL" id="MBO2446859.1"/>
    </source>
</evidence>
<organism evidence="4 5">
    <name type="scientific">Actinomadura barringtoniae</name>
    <dbReference type="NCBI Taxonomy" id="1427535"/>
    <lineage>
        <taxon>Bacteria</taxon>
        <taxon>Bacillati</taxon>
        <taxon>Actinomycetota</taxon>
        <taxon>Actinomycetes</taxon>
        <taxon>Streptosporangiales</taxon>
        <taxon>Thermomonosporaceae</taxon>
        <taxon>Actinomadura</taxon>
    </lineage>
</organism>
<name>A0A939T3L2_9ACTN</name>
<dbReference type="PANTHER" id="PTHR11638:SF18">
    <property type="entry name" value="HEAT SHOCK PROTEIN 104"/>
    <property type="match status" value="1"/>
</dbReference>
<dbReference type="GO" id="GO:0008233">
    <property type="term" value="F:peptidase activity"/>
    <property type="evidence" value="ECO:0007669"/>
    <property type="project" value="UniProtKB-KW"/>
</dbReference>
<keyword evidence="2 4" id="KW-0067">ATP-binding</keyword>
<dbReference type="SMART" id="SM00382">
    <property type="entry name" value="AAA"/>
    <property type="match status" value="1"/>
</dbReference>
<evidence type="ECO:0000256" key="1">
    <source>
        <dbReference type="ARBA" id="ARBA00022741"/>
    </source>
</evidence>
<dbReference type="GO" id="GO:0016887">
    <property type="term" value="F:ATP hydrolysis activity"/>
    <property type="evidence" value="ECO:0007669"/>
    <property type="project" value="InterPro"/>
</dbReference>
<keyword evidence="4" id="KW-0378">Hydrolase</keyword>
<proteinExistence type="predicted"/>
<dbReference type="InterPro" id="IPR003959">
    <property type="entry name" value="ATPase_AAA_core"/>
</dbReference>
<dbReference type="SUPFAM" id="SSF52540">
    <property type="entry name" value="P-loop containing nucleoside triphosphate hydrolases"/>
    <property type="match status" value="1"/>
</dbReference>
<reference evidence="4" key="1">
    <citation type="submission" date="2021-03" db="EMBL/GenBank/DDBJ databases">
        <authorList>
            <person name="Kanchanasin P."/>
            <person name="Saeng-In P."/>
            <person name="Phongsopitanun W."/>
            <person name="Yuki M."/>
            <person name="Kudo T."/>
            <person name="Ohkuma M."/>
            <person name="Tanasupawat S."/>
        </authorList>
    </citation>
    <scope>NUCLEOTIDE SEQUENCE</scope>
    <source>
        <strain evidence="4">GKU 128</strain>
    </source>
</reference>
<keyword evidence="1" id="KW-0547">Nucleotide-binding</keyword>
<dbReference type="PANTHER" id="PTHR11638">
    <property type="entry name" value="ATP-DEPENDENT CLP PROTEASE"/>
    <property type="match status" value="1"/>
</dbReference>
<dbReference type="PRINTS" id="PR00300">
    <property type="entry name" value="CLPPROTEASEA"/>
</dbReference>
<protein>
    <submittedName>
        <fullName evidence="4">ATP-dependent Clp protease ATP-binding subunit</fullName>
    </submittedName>
</protein>
<keyword evidence="5" id="KW-1185">Reference proteome</keyword>
<dbReference type="InterPro" id="IPR050130">
    <property type="entry name" value="ClpA_ClpB"/>
</dbReference>
<feature type="domain" description="AAA+ ATPase" evidence="3">
    <location>
        <begin position="346"/>
        <end position="499"/>
    </location>
</feature>
<dbReference type="Gene3D" id="3.40.50.300">
    <property type="entry name" value="P-loop containing nucleotide triphosphate hydrolases"/>
    <property type="match status" value="1"/>
</dbReference>
<keyword evidence="4" id="KW-0645">Protease</keyword>